<evidence type="ECO:0000313" key="1">
    <source>
        <dbReference type="EMBL" id="ETI26061.1"/>
    </source>
</evidence>
<dbReference type="RefSeq" id="XP_008725406.1">
    <property type="nucleotide sequence ID" value="XM_008727184.1"/>
</dbReference>
<name>V9DHA9_9EURO</name>
<dbReference type="EMBL" id="KB822703">
    <property type="protein sequence ID" value="ETI26061.1"/>
    <property type="molecule type" value="Genomic_DNA"/>
</dbReference>
<dbReference type="HOGENOM" id="CLU_3399337_0_0_1"/>
<gene>
    <name evidence="1" type="ORF">G647_02838</name>
</gene>
<dbReference type="Proteomes" id="UP000030678">
    <property type="component" value="Unassembled WGS sequence"/>
</dbReference>
<organism evidence="1 2">
    <name type="scientific">Cladophialophora carrionii CBS 160.54</name>
    <dbReference type="NCBI Taxonomy" id="1279043"/>
    <lineage>
        <taxon>Eukaryota</taxon>
        <taxon>Fungi</taxon>
        <taxon>Dikarya</taxon>
        <taxon>Ascomycota</taxon>
        <taxon>Pezizomycotina</taxon>
        <taxon>Eurotiomycetes</taxon>
        <taxon>Chaetothyriomycetidae</taxon>
        <taxon>Chaetothyriales</taxon>
        <taxon>Herpotrichiellaceae</taxon>
        <taxon>Cladophialophora</taxon>
    </lineage>
</organism>
<evidence type="ECO:0000313" key="2">
    <source>
        <dbReference type="Proteomes" id="UP000030678"/>
    </source>
</evidence>
<protein>
    <submittedName>
        <fullName evidence="1">Uncharacterized protein</fullName>
    </submittedName>
</protein>
<dbReference type="VEuPathDB" id="FungiDB:G647_02838"/>
<sequence>MERASRKNCSGVLARPINAVGCGGLSISRAS</sequence>
<proteinExistence type="predicted"/>
<dbReference type="AlphaFoldDB" id="V9DHA9"/>
<reference evidence="1 2" key="1">
    <citation type="submission" date="2013-03" db="EMBL/GenBank/DDBJ databases">
        <title>The Genome Sequence of Cladophialophora carrionii CBS 160.54.</title>
        <authorList>
            <consortium name="The Broad Institute Genomics Platform"/>
            <person name="Cuomo C."/>
            <person name="de Hoog S."/>
            <person name="Gorbushina A."/>
            <person name="Walker B."/>
            <person name="Young S.K."/>
            <person name="Zeng Q."/>
            <person name="Gargeya S."/>
            <person name="Fitzgerald M."/>
            <person name="Haas B."/>
            <person name="Abouelleil A."/>
            <person name="Allen A.W."/>
            <person name="Alvarado L."/>
            <person name="Arachchi H.M."/>
            <person name="Berlin A.M."/>
            <person name="Chapman S.B."/>
            <person name="Gainer-Dewar J."/>
            <person name="Goldberg J."/>
            <person name="Griggs A."/>
            <person name="Gujja S."/>
            <person name="Hansen M."/>
            <person name="Howarth C."/>
            <person name="Imamovic A."/>
            <person name="Ireland A."/>
            <person name="Larimer J."/>
            <person name="McCowan C."/>
            <person name="Murphy C."/>
            <person name="Pearson M."/>
            <person name="Poon T.W."/>
            <person name="Priest M."/>
            <person name="Roberts A."/>
            <person name="Saif S."/>
            <person name="Shea T."/>
            <person name="Sisk P."/>
            <person name="Sykes S."/>
            <person name="Wortman J."/>
            <person name="Nusbaum C."/>
            <person name="Birren B."/>
        </authorList>
    </citation>
    <scope>NUCLEOTIDE SEQUENCE [LARGE SCALE GENOMIC DNA]</scope>
    <source>
        <strain evidence="1 2">CBS 160.54</strain>
    </source>
</reference>
<accession>V9DHA9</accession>
<dbReference type="GeneID" id="19981331"/>